<evidence type="ECO:0000256" key="5">
    <source>
        <dbReference type="ARBA" id="ARBA00022679"/>
    </source>
</evidence>
<evidence type="ECO:0000256" key="8">
    <source>
        <dbReference type="ARBA" id="ARBA00022777"/>
    </source>
</evidence>
<name>A0A4R0PCL3_9HYPH</name>
<gene>
    <name evidence="18" type="ORF">E0D97_06610</name>
</gene>
<keyword evidence="8" id="KW-0418">Kinase</keyword>
<feature type="coiled-coil region" evidence="14">
    <location>
        <begin position="673"/>
        <end position="703"/>
    </location>
</feature>
<dbReference type="InterPro" id="IPR013656">
    <property type="entry name" value="PAS_4"/>
</dbReference>
<dbReference type="InterPro" id="IPR011006">
    <property type="entry name" value="CheY-like_superfamily"/>
</dbReference>
<dbReference type="Gene3D" id="3.30.565.10">
    <property type="entry name" value="Histidine kinase-like ATPase, C-terminal domain"/>
    <property type="match status" value="1"/>
</dbReference>
<dbReference type="InterPro" id="IPR003661">
    <property type="entry name" value="HisK_dim/P_dom"/>
</dbReference>
<dbReference type="Pfam" id="PF00072">
    <property type="entry name" value="Response_reg"/>
    <property type="match status" value="2"/>
</dbReference>
<evidence type="ECO:0000256" key="11">
    <source>
        <dbReference type="ARBA" id="ARBA00023012"/>
    </source>
</evidence>
<evidence type="ECO:0000313" key="19">
    <source>
        <dbReference type="Proteomes" id="UP000291301"/>
    </source>
</evidence>
<keyword evidence="12" id="KW-0472">Membrane</keyword>
<dbReference type="SMART" id="SM00387">
    <property type="entry name" value="HATPase_c"/>
    <property type="match status" value="1"/>
</dbReference>
<evidence type="ECO:0000259" key="15">
    <source>
        <dbReference type="PROSITE" id="PS50109"/>
    </source>
</evidence>
<dbReference type="SUPFAM" id="SSF55785">
    <property type="entry name" value="PYP-like sensor domain (PAS domain)"/>
    <property type="match status" value="5"/>
</dbReference>
<proteinExistence type="predicted"/>
<dbReference type="SUPFAM" id="SSF55874">
    <property type="entry name" value="ATPase domain of HSP90 chaperone/DNA topoisomerase II/histidine kinase"/>
    <property type="match status" value="1"/>
</dbReference>
<comment type="subcellular location">
    <subcellularLocation>
        <location evidence="2">Membrane</location>
    </subcellularLocation>
</comment>
<feature type="modified residue" description="4-aspartylphosphate" evidence="13">
    <location>
        <position position="995"/>
    </location>
</feature>
<dbReference type="SMART" id="SM00091">
    <property type="entry name" value="PAS"/>
    <property type="match status" value="5"/>
</dbReference>
<dbReference type="Pfam" id="PF00512">
    <property type="entry name" value="HisKA"/>
    <property type="match status" value="1"/>
</dbReference>
<dbReference type="PROSITE" id="PS50112">
    <property type="entry name" value="PAS"/>
    <property type="match status" value="3"/>
</dbReference>
<dbReference type="InterPro" id="IPR001789">
    <property type="entry name" value="Sig_transdc_resp-reg_receiver"/>
</dbReference>
<dbReference type="CDD" id="cd00082">
    <property type="entry name" value="HisKA"/>
    <property type="match status" value="1"/>
</dbReference>
<evidence type="ECO:0000256" key="9">
    <source>
        <dbReference type="ARBA" id="ARBA00022840"/>
    </source>
</evidence>
<organism evidence="18 19">
    <name type="scientific">Oricola cellulosilytica</name>
    <dbReference type="NCBI Taxonomy" id="1429082"/>
    <lineage>
        <taxon>Bacteria</taxon>
        <taxon>Pseudomonadati</taxon>
        <taxon>Pseudomonadota</taxon>
        <taxon>Alphaproteobacteria</taxon>
        <taxon>Hyphomicrobiales</taxon>
        <taxon>Ahrensiaceae</taxon>
        <taxon>Oricola</taxon>
    </lineage>
</organism>
<dbReference type="GO" id="GO:0000155">
    <property type="term" value="F:phosphorelay sensor kinase activity"/>
    <property type="evidence" value="ECO:0007669"/>
    <property type="project" value="InterPro"/>
</dbReference>
<keyword evidence="11" id="KW-0902">Two-component regulatory system</keyword>
<keyword evidence="5" id="KW-0808">Transferase</keyword>
<evidence type="ECO:0000259" key="16">
    <source>
        <dbReference type="PROSITE" id="PS50110"/>
    </source>
</evidence>
<dbReference type="Pfam" id="PF13426">
    <property type="entry name" value="PAS_9"/>
    <property type="match status" value="1"/>
</dbReference>
<dbReference type="PANTHER" id="PTHR45339">
    <property type="entry name" value="HYBRID SIGNAL TRANSDUCTION HISTIDINE KINASE J"/>
    <property type="match status" value="1"/>
</dbReference>
<dbReference type="InterPro" id="IPR004358">
    <property type="entry name" value="Sig_transdc_His_kin-like_C"/>
</dbReference>
<dbReference type="GO" id="GO:0005524">
    <property type="term" value="F:ATP binding"/>
    <property type="evidence" value="ECO:0007669"/>
    <property type="project" value="UniProtKB-KW"/>
</dbReference>
<dbReference type="PROSITE" id="PS50109">
    <property type="entry name" value="HIS_KIN"/>
    <property type="match status" value="1"/>
</dbReference>
<accession>A0A4R0PCL3</accession>
<dbReference type="SMART" id="SM00448">
    <property type="entry name" value="REC"/>
    <property type="match status" value="2"/>
</dbReference>
<evidence type="ECO:0000256" key="12">
    <source>
        <dbReference type="ARBA" id="ARBA00023136"/>
    </source>
</evidence>
<dbReference type="InterPro" id="IPR035965">
    <property type="entry name" value="PAS-like_dom_sf"/>
</dbReference>
<feature type="domain" description="Response regulatory" evidence="16">
    <location>
        <begin position="1114"/>
        <end position="1232"/>
    </location>
</feature>
<comment type="catalytic activity">
    <reaction evidence="1">
        <text>ATP + protein L-histidine = ADP + protein N-phospho-L-histidine.</text>
        <dbReference type="EC" id="2.7.13.3"/>
    </reaction>
</comment>
<evidence type="ECO:0000256" key="1">
    <source>
        <dbReference type="ARBA" id="ARBA00000085"/>
    </source>
</evidence>
<dbReference type="InterPro" id="IPR005467">
    <property type="entry name" value="His_kinase_dom"/>
</dbReference>
<dbReference type="Gene3D" id="1.10.287.130">
    <property type="match status" value="1"/>
</dbReference>
<dbReference type="InterPro" id="IPR036890">
    <property type="entry name" value="HATPase_C_sf"/>
</dbReference>
<feature type="domain" description="Histidine kinase" evidence="15">
    <location>
        <begin position="703"/>
        <end position="923"/>
    </location>
</feature>
<dbReference type="FunFam" id="1.10.287.130:FF:000004">
    <property type="entry name" value="Ethylene receptor 1"/>
    <property type="match status" value="1"/>
</dbReference>
<keyword evidence="7" id="KW-0547">Nucleotide-binding</keyword>
<dbReference type="EC" id="2.7.13.3" evidence="3"/>
<keyword evidence="14" id="KW-0175">Coiled coil</keyword>
<keyword evidence="10" id="KW-1133">Transmembrane helix</keyword>
<evidence type="ECO:0000313" key="18">
    <source>
        <dbReference type="EMBL" id="TCD15211.1"/>
    </source>
</evidence>
<dbReference type="Pfam" id="PF08448">
    <property type="entry name" value="PAS_4"/>
    <property type="match status" value="2"/>
</dbReference>
<dbReference type="RefSeq" id="WP_131567035.1">
    <property type="nucleotide sequence ID" value="NZ_JAINFK010000004.1"/>
</dbReference>
<feature type="domain" description="PAS" evidence="17">
    <location>
        <begin position="434"/>
        <end position="488"/>
    </location>
</feature>
<dbReference type="PANTHER" id="PTHR45339:SF1">
    <property type="entry name" value="HYBRID SIGNAL TRANSDUCTION HISTIDINE KINASE J"/>
    <property type="match status" value="1"/>
</dbReference>
<keyword evidence="4 13" id="KW-0597">Phosphoprotein</keyword>
<dbReference type="InterPro" id="IPR000014">
    <property type="entry name" value="PAS"/>
</dbReference>
<dbReference type="GO" id="GO:0016020">
    <property type="term" value="C:membrane"/>
    <property type="evidence" value="ECO:0007669"/>
    <property type="project" value="UniProtKB-SubCell"/>
</dbReference>
<dbReference type="Proteomes" id="UP000291301">
    <property type="component" value="Unassembled WGS sequence"/>
</dbReference>
<protein>
    <recommendedName>
        <fullName evidence="3">histidine kinase</fullName>
        <ecNumber evidence="3">2.7.13.3</ecNumber>
    </recommendedName>
</protein>
<evidence type="ECO:0000256" key="2">
    <source>
        <dbReference type="ARBA" id="ARBA00004370"/>
    </source>
</evidence>
<dbReference type="CDD" id="cd16922">
    <property type="entry name" value="HATPase_EvgS-ArcB-TorS-like"/>
    <property type="match status" value="1"/>
</dbReference>
<dbReference type="FunFam" id="3.30.565.10:FF:000010">
    <property type="entry name" value="Sensor histidine kinase RcsC"/>
    <property type="match status" value="1"/>
</dbReference>
<evidence type="ECO:0000259" key="17">
    <source>
        <dbReference type="PROSITE" id="PS50112"/>
    </source>
</evidence>
<sequence>MYNNGKDRAPAYLREDATLEDYKAFVASNSDWIWETDARHRFTYVSDSVTEIMGFEPGQLIGASRAEMIAESSDGDPRFARHLEALQKREPFRDFIYKLKTPFDDNLWMAISGFPRYEDGEFVGYRGNGRNISSVIRVMEELEFARSEQSKLNAIIDASINAVSSGVVIFDADDNLTFANKAIREMFPAIRDHFRKGRTLGDLIREIISHEIFVNDAGASEFPPDKFEQRVSRYEARYERAHFETVEQFADGRWCLVESRRLPNRMIVCILSDITELKTHALELKSAKSEIERSYQLLQTILDNVPIGIVVYDKDENFVLTNRNLREDQPELNPVMEQGRTLEEAVAHAHSQGLWRHSGDPEFDSLYETDPEQWKARKLEEYRVKKFEALRNPKAGKWMKAVNLKTGDGLFIGLRIDISDLKRQQDALAKQLRENELYRNIIEAIPAAVYAKTPDLRLVYANSGWETVAGASLSDSIGKTDFDFFGEEGLRFMEADRTVLRTGKVLEMEEQGTNPDGTTGYRLARKSLTKSSDGSVYLVGITTSIDELKARENEAIAARAKAELAQNVLDQLSSPVLVKDRSGVFVATNRAFAELLGKPAEAIVGRTAEQVIDPEFLEEATRYEAEVMQTGKTSAHEHEIVRGDGTRFAAKAYKSRERLADGNDYLVVRIEDISKFREREEALREAQRKAEAADRAKSEFLANMSHEIRTPMNGVLGMAELLAGTELDSKQRIFADVIIKSGNALLTIINDILDFSKIDADQMTLEPEPFDLREAISDVATLMTARAQKKDIELIVRVDPALHDNYLGDVGRIRQVVGNLLANAVKFTDSGHVLVDVGGVDRGDKSEITVKVTDTGIGIPADKLDHIFEKFAQVDTSATRRHEGTGLGLAISASIVELMNGKLGVESEVGHGSTFWFTLKLPKHGRQVRHVRLPGDVRGARILLIDDNAVNRSILMEQTAAWGFDAAAVPTGQQGLAALREASAGGRPFDAAVVDLQMPEMSGADFVRTLRSDAAQADLPVIMLSSVDRAISTEEVRKLGIGAALLKPARSSELLDAIVALVGDARSPEGADAIAPASAHAADRAENLPPASFAVPDGGPAGSSATRAPDCPLDILIAEDNEVNQLLFSQILLDAGYRFEIVGDGRQAVDTSARKPPRLILMDVSMPEMNGFEATSAIRNREAESDVRTPIIGVTAHALKGDRDRCLEAGMDDYISKPISPDALVEKVKQWLGEDAAAEA</sequence>
<evidence type="ECO:0000256" key="14">
    <source>
        <dbReference type="SAM" id="Coils"/>
    </source>
</evidence>
<dbReference type="NCBIfam" id="TIGR00229">
    <property type="entry name" value="sensory_box"/>
    <property type="match status" value="3"/>
</dbReference>
<comment type="caution">
    <text evidence="18">The sequence shown here is derived from an EMBL/GenBank/DDBJ whole genome shotgun (WGS) entry which is preliminary data.</text>
</comment>
<dbReference type="CDD" id="cd17546">
    <property type="entry name" value="REC_hyHK_CKI1_RcsC-like"/>
    <property type="match status" value="1"/>
</dbReference>
<feature type="domain" description="Response regulatory" evidence="16">
    <location>
        <begin position="941"/>
        <end position="1062"/>
    </location>
</feature>
<dbReference type="Gene3D" id="3.40.50.2300">
    <property type="match status" value="2"/>
</dbReference>
<dbReference type="PROSITE" id="PS50110">
    <property type="entry name" value="RESPONSE_REGULATORY"/>
    <property type="match status" value="2"/>
</dbReference>
<reference evidence="18 19" key="1">
    <citation type="journal article" date="2015" name="Antonie Van Leeuwenhoek">
        <title>Oricola cellulosilytica gen. nov., sp. nov., a cellulose-degrading bacterium of the family Phyllobacteriaceae isolated from surface seashore water, and emended descriptions of Mesorhizobium loti and Phyllobacterium myrsinacearum.</title>
        <authorList>
            <person name="Hameed A."/>
            <person name="Shahina M."/>
            <person name="Lai W.A."/>
            <person name="Lin S.Y."/>
            <person name="Young L.S."/>
            <person name="Liu Y.C."/>
            <person name="Hsu Y.H."/>
            <person name="Young C.C."/>
        </authorList>
    </citation>
    <scope>NUCLEOTIDE SEQUENCE [LARGE SCALE GENOMIC DNA]</scope>
    <source>
        <strain evidence="18 19">KCTC 52183</strain>
    </source>
</reference>
<dbReference type="SUPFAM" id="SSF52172">
    <property type="entry name" value="CheY-like"/>
    <property type="match status" value="2"/>
</dbReference>
<dbReference type="SMART" id="SM00388">
    <property type="entry name" value="HisKA"/>
    <property type="match status" value="1"/>
</dbReference>
<evidence type="ECO:0000256" key="13">
    <source>
        <dbReference type="PROSITE-ProRule" id="PRU00169"/>
    </source>
</evidence>
<feature type="modified residue" description="4-aspartylphosphate" evidence="13">
    <location>
        <position position="1163"/>
    </location>
</feature>
<evidence type="ECO:0000256" key="4">
    <source>
        <dbReference type="ARBA" id="ARBA00022553"/>
    </source>
</evidence>
<dbReference type="Pfam" id="PF12860">
    <property type="entry name" value="PAS_7"/>
    <property type="match status" value="1"/>
</dbReference>
<keyword evidence="9" id="KW-0067">ATP-binding</keyword>
<evidence type="ECO:0000256" key="6">
    <source>
        <dbReference type="ARBA" id="ARBA00022692"/>
    </source>
</evidence>
<dbReference type="InterPro" id="IPR003594">
    <property type="entry name" value="HATPase_dom"/>
</dbReference>
<keyword evidence="6" id="KW-0812">Transmembrane</keyword>
<keyword evidence="19" id="KW-1185">Reference proteome</keyword>
<evidence type="ECO:0000256" key="3">
    <source>
        <dbReference type="ARBA" id="ARBA00012438"/>
    </source>
</evidence>
<evidence type="ECO:0000256" key="10">
    <source>
        <dbReference type="ARBA" id="ARBA00022989"/>
    </source>
</evidence>
<dbReference type="Pfam" id="PF02518">
    <property type="entry name" value="HATPase_c"/>
    <property type="match status" value="1"/>
</dbReference>
<feature type="domain" description="PAS" evidence="17">
    <location>
        <begin position="561"/>
        <end position="631"/>
    </location>
</feature>
<dbReference type="CDD" id="cd00130">
    <property type="entry name" value="PAS"/>
    <property type="match status" value="3"/>
</dbReference>
<evidence type="ECO:0000256" key="7">
    <source>
        <dbReference type="ARBA" id="ARBA00022741"/>
    </source>
</evidence>
<feature type="domain" description="PAS" evidence="17">
    <location>
        <begin position="18"/>
        <end position="62"/>
    </location>
</feature>
<dbReference type="EMBL" id="SJST01000002">
    <property type="protein sequence ID" value="TCD15211.1"/>
    <property type="molecule type" value="Genomic_DNA"/>
</dbReference>
<dbReference type="Gene3D" id="3.30.450.20">
    <property type="entry name" value="PAS domain"/>
    <property type="match status" value="5"/>
</dbReference>
<dbReference type="InterPro" id="IPR036097">
    <property type="entry name" value="HisK_dim/P_sf"/>
</dbReference>
<dbReference type="PRINTS" id="PR00344">
    <property type="entry name" value="BCTRLSENSOR"/>
</dbReference>
<dbReference type="OrthoDB" id="9810730at2"/>
<dbReference type="SUPFAM" id="SSF47384">
    <property type="entry name" value="Homodimeric domain of signal transducing histidine kinase"/>
    <property type="match status" value="1"/>
</dbReference>
<dbReference type="AlphaFoldDB" id="A0A4R0PCL3"/>